<protein>
    <submittedName>
        <fullName evidence="1">Uncharacterized protein</fullName>
    </submittedName>
</protein>
<evidence type="ECO:0000313" key="2">
    <source>
        <dbReference type="Proteomes" id="UP000014500"/>
    </source>
</evidence>
<proteinExistence type="predicted"/>
<dbReference type="PhylomeDB" id="T1JLB8"/>
<dbReference type="HOGENOM" id="CLU_1691218_0_0_1"/>
<sequence length="156" mass="17733">DSPFSHGVERKWFGCGSNNITVVAKFVNRLVCLPNVRNNVQCAINGMKEDNAVLSDYNHSQAVVIDFEVSFCSKQIRGHSQCHCHYTRGHNSNLQANDKVFHARFSREAIAQRIALLEHDRFRRDLAYNSGGSRRFLAFHLAGKLNQVLKKMDDIS</sequence>
<reference evidence="2" key="1">
    <citation type="submission" date="2011-05" db="EMBL/GenBank/DDBJ databases">
        <authorList>
            <person name="Richards S.R."/>
            <person name="Qu J."/>
            <person name="Jiang H."/>
            <person name="Jhangiani S.N."/>
            <person name="Agravi P."/>
            <person name="Goodspeed R."/>
            <person name="Gross S."/>
            <person name="Mandapat C."/>
            <person name="Jackson L."/>
            <person name="Mathew T."/>
            <person name="Pu L."/>
            <person name="Thornton R."/>
            <person name="Saada N."/>
            <person name="Wilczek-Boney K.B."/>
            <person name="Lee S."/>
            <person name="Kovar C."/>
            <person name="Wu Y."/>
            <person name="Scherer S.E."/>
            <person name="Worley K.C."/>
            <person name="Muzny D.M."/>
            <person name="Gibbs R."/>
        </authorList>
    </citation>
    <scope>NUCLEOTIDE SEQUENCE</scope>
    <source>
        <strain evidence="2">Brora</strain>
    </source>
</reference>
<keyword evidence="2" id="KW-1185">Reference proteome</keyword>
<dbReference type="Proteomes" id="UP000014500">
    <property type="component" value="Unassembled WGS sequence"/>
</dbReference>
<dbReference type="AlphaFoldDB" id="T1JLB8"/>
<dbReference type="EnsemblMetazoa" id="SMAR014648-RA">
    <property type="protein sequence ID" value="SMAR014648-PA"/>
    <property type="gene ID" value="SMAR014648"/>
</dbReference>
<evidence type="ECO:0000313" key="1">
    <source>
        <dbReference type="EnsemblMetazoa" id="SMAR014648-PA"/>
    </source>
</evidence>
<name>T1JLB8_STRMM</name>
<reference evidence="1" key="2">
    <citation type="submission" date="2015-02" db="UniProtKB">
        <authorList>
            <consortium name="EnsemblMetazoa"/>
        </authorList>
    </citation>
    <scope>IDENTIFICATION</scope>
</reference>
<accession>T1JLB8</accession>
<organism evidence="1 2">
    <name type="scientific">Strigamia maritima</name>
    <name type="common">European centipede</name>
    <name type="synonym">Geophilus maritimus</name>
    <dbReference type="NCBI Taxonomy" id="126957"/>
    <lineage>
        <taxon>Eukaryota</taxon>
        <taxon>Metazoa</taxon>
        <taxon>Ecdysozoa</taxon>
        <taxon>Arthropoda</taxon>
        <taxon>Myriapoda</taxon>
        <taxon>Chilopoda</taxon>
        <taxon>Pleurostigmophora</taxon>
        <taxon>Geophilomorpha</taxon>
        <taxon>Linotaeniidae</taxon>
        <taxon>Strigamia</taxon>
    </lineage>
</organism>
<dbReference type="EMBL" id="JH431833">
    <property type="status" value="NOT_ANNOTATED_CDS"/>
    <property type="molecule type" value="Genomic_DNA"/>
</dbReference>